<dbReference type="EMBL" id="WJEC01008018">
    <property type="protein sequence ID" value="KAF7464584.1"/>
    <property type="molecule type" value="Genomic_DNA"/>
</dbReference>
<evidence type="ECO:0000256" key="1">
    <source>
        <dbReference type="SAM" id="MobiDB-lite"/>
    </source>
</evidence>
<proteinExistence type="predicted"/>
<dbReference type="AlphaFoldDB" id="A0A834PS19"/>
<feature type="region of interest" description="Disordered" evidence="1">
    <location>
        <begin position="1"/>
        <end position="32"/>
    </location>
</feature>
<comment type="caution">
    <text evidence="2">The sequence shown here is derived from an EMBL/GenBank/DDBJ whole genome shotgun (WGS) entry which is preliminary data.</text>
</comment>
<evidence type="ECO:0000313" key="3">
    <source>
        <dbReference type="Proteomes" id="UP000662637"/>
    </source>
</evidence>
<dbReference type="Proteomes" id="UP000662637">
    <property type="component" value="Unassembled WGS sequence"/>
</dbReference>
<protein>
    <submittedName>
        <fullName evidence="2">Uncharacterized protein</fullName>
    </submittedName>
</protein>
<organism evidence="2 3">
    <name type="scientific">Marmota monax</name>
    <name type="common">Woodchuck</name>
    <dbReference type="NCBI Taxonomy" id="9995"/>
    <lineage>
        <taxon>Eukaryota</taxon>
        <taxon>Metazoa</taxon>
        <taxon>Chordata</taxon>
        <taxon>Craniata</taxon>
        <taxon>Vertebrata</taxon>
        <taxon>Euteleostomi</taxon>
        <taxon>Mammalia</taxon>
        <taxon>Eutheria</taxon>
        <taxon>Euarchontoglires</taxon>
        <taxon>Glires</taxon>
        <taxon>Rodentia</taxon>
        <taxon>Sciuromorpha</taxon>
        <taxon>Sciuridae</taxon>
        <taxon>Xerinae</taxon>
        <taxon>Marmotini</taxon>
        <taxon>Marmota</taxon>
    </lineage>
</organism>
<sequence length="125" mass="13244">MADRNGSLEGKRKERLVEASSQSIGESSLSAGCGQKPLEAAEDMNENAREAPGMCLCKAGDEWKCYIAVVTTVGACLVRSTNITITINTILTITTTITTITITTVISTNITIITILTINILVSPP</sequence>
<evidence type="ECO:0000313" key="2">
    <source>
        <dbReference type="EMBL" id="KAF7464584.1"/>
    </source>
</evidence>
<name>A0A834PS19_MARMO</name>
<accession>A0A834PS19</accession>
<gene>
    <name evidence="2" type="ORF">GHT09_006426</name>
</gene>
<feature type="compositionally biased region" description="Polar residues" evidence="1">
    <location>
        <begin position="19"/>
        <end position="30"/>
    </location>
</feature>
<reference evidence="2" key="1">
    <citation type="submission" date="2020-08" db="EMBL/GenBank/DDBJ databases">
        <authorList>
            <person name="Shumante A."/>
            <person name="Zimin A.V."/>
            <person name="Puiu D."/>
            <person name="Salzberg S.L."/>
        </authorList>
    </citation>
    <scope>NUCLEOTIDE SEQUENCE</scope>
    <source>
        <strain evidence="2">WC2-LM</strain>
        <tissue evidence="2">Liver</tissue>
    </source>
</reference>